<dbReference type="CDD" id="cd08977">
    <property type="entry name" value="SusD"/>
    <property type="match status" value="1"/>
</dbReference>
<comment type="caution">
    <text evidence="8">The sequence shown here is derived from an EMBL/GenBank/DDBJ whole genome shotgun (WGS) entry which is preliminary data.</text>
</comment>
<sequence length="535" mass="59570">MKIKNIFLLIIIASLWGGCKKDFLSHPSTTSPTSDNYYNTPDQVNGSTGLLYNAVWGDWFDKAFISVGDVLGGTVTGVAGNDQYNSFYNFNIQSTDGLISNTWNSCYKVAGSASVLIQTFQAKKGQVSDPSYLDLGIAEARFIRGFAYFYIARAFGDAPIIDNPLALTEPGKNLVPRYFQKDVLRFALEDLMFAETNLPALPYQKGRVTKYSAKAMMAKLYLYSKDYENAKTKAKEVIDYAEAHPDQVGLYANYGEMFTSSSANNNKESLFALQWAASLGWNGGNRYAIYAAPQPLMKPQPTGGDGYSAIIPSLDMLDPVTGYEEGDKRRSWSVMEQGFHRDDWKNDNFPNGFTYDTTTSVTTDFKVKTGTRSNILKYVVGPNRSSEPVIAPGFSNMCTYILRYADVLLIYAEATLGAGNSTSDPGALLYFNQVRRRAGFPASADKITITKDDILHERKVEFAFEGDYWFDIQRQGFAKANQMLAQQERGTYDSNRNVSSLKVRLNSESQLFLPAPQSETVINPLLLEPAVAYYQ</sequence>
<dbReference type="AlphaFoldDB" id="A0A4Q0M7V6"/>
<dbReference type="RefSeq" id="WP_128769985.1">
    <property type="nucleotide sequence ID" value="NZ_RXOC01000008.1"/>
</dbReference>
<proteinExistence type="inferred from homology"/>
<gene>
    <name evidence="8" type="ORF">EKH83_13580</name>
</gene>
<accession>A0A4Q0M7V6</accession>
<keyword evidence="4" id="KW-0472">Membrane</keyword>
<dbReference type="Gene3D" id="1.25.40.390">
    <property type="match status" value="1"/>
</dbReference>
<dbReference type="GO" id="GO:0009279">
    <property type="term" value="C:cell outer membrane"/>
    <property type="evidence" value="ECO:0007669"/>
    <property type="project" value="UniProtKB-SubCell"/>
</dbReference>
<dbReference type="InterPro" id="IPR033985">
    <property type="entry name" value="SusD-like_N"/>
</dbReference>
<dbReference type="Pfam" id="PF14322">
    <property type="entry name" value="SusD-like_3"/>
    <property type="match status" value="1"/>
</dbReference>
<dbReference type="PROSITE" id="PS51257">
    <property type="entry name" value="PROKAR_LIPOPROTEIN"/>
    <property type="match status" value="1"/>
</dbReference>
<evidence type="ECO:0000259" key="7">
    <source>
        <dbReference type="Pfam" id="PF14322"/>
    </source>
</evidence>
<evidence type="ECO:0000313" key="8">
    <source>
        <dbReference type="EMBL" id="RXF69177.1"/>
    </source>
</evidence>
<comment type="similarity">
    <text evidence="2">Belongs to the SusD family.</text>
</comment>
<feature type="domain" description="SusD-like N-terminal" evidence="7">
    <location>
        <begin position="81"/>
        <end position="222"/>
    </location>
</feature>
<evidence type="ECO:0000256" key="5">
    <source>
        <dbReference type="ARBA" id="ARBA00023237"/>
    </source>
</evidence>
<evidence type="ECO:0000259" key="6">
    <source>
        <dbReference type="Pfam" id="PF07980"/>
    </source>
</evidence>
<dbReference type="InterPro" id="IPR012944">
    <property type="entry name" value="SusD_RagB_dom"/>
</dbReference>
<evidence type="ECO:0000256" key="4">
    <source>
        <dbReference type="ARBA" id="ARBA00023136"/>
    </source>
</evidence>
<reference evidence="8 9" key="1">
    <citation type="submission" date="2018-12" db="EMBL/GenBank/DDBJ databases">
        <title>The Draft Genome Sequence of the Soil Bacterium Pedobacter tournemirensis R1.</title>
        <authorList>
            <person name="He J."/>
        </authorList>
    </citation>
    <scope>NUCLEOTIDE SEQUENCE [LARGE SCALE GENOMIC DNA]</scope>
    <source>
        <strain evidence="8 9">R1</strain>
    </source>
</reference>
<comment type="subcellular location">
    <subcellularLocation>
        <location evidence="1">Cell outer membrane</location>
    </subcellularLocation>
</comment>
<keyword evidence="5" id="KW-0998">Cell outer membrane</keyword>
<evidence type="ECO:0000256" key="3">
    <source>
        <dbReference type="ARBA" id="ARBA00022729"/>
    </source>
</evidence>
<feature type="domain" description="RagB/SusD" evidence="6">
    <location>
        <begin position="267"/>
        <end position="526"/>
    </location>
</feature>
<dbReference type="SUPFAM" id="SSF48452">
    <property type="entry name" value="TPR-like"/>
    <property type="match status" value="1"/>
</dbReference>
<dbReference type="Pfam" id="PF07980">
    <property type="entry name" value="SusD_RagB"/>
    <property type="match status" value="1"/>
</dbReference>
<dbReference type="EMBL" id="RXOC01000008">
    <property type="protein sequence ID" value="RXF69177.1"/>
    <property type="molecule type" value="Genomic_DNA"/>
</dbReference>
<evidence type="ECO:0000313" key="9">
    <source>
        <dbReference type="Proteomes" id="UP000290848"/>
    </source>
</evidence>
<dbReference type="Proteomes" id="UP000290848">
    <property type="component" value="Unassembled WGS sequence"/>
</dbReference>
<dbReference type="InterPro" id="IPR011990">
    <property type="entry name" value="TPR-like_helical_dom_sf"/>
</dbReference>
<keyword evidence="3" id="KW-0732">Signal</keyword>
<evidence type="ECO:0000256" key="2">
    <source>
        <dbReference type="ARBA" id="ARBA00006275"/>
    </source>
</evidence>
<protein>
    <submittedName>
        <fullName evidence="8">RagB/SusD family nutrient uptake outer membrane protein</fullName>
    </submittedName>
</protein>
<name>A0A4Q0M7V6_9SPHI</name>
<evidence type="ECO:0000256" key="1">
    <source>
        <dbReference type="ARBA" id="ARBA00004442"/>
    </source>
</evidence>
<organism evidence="8 9">
    <name type="scientific">Arcticibacter tournemirensis</name>
    <dbReference type="NCBI Taxonomy" id="699437"/>
    <lineage>
        <taxon>Bacteria</taxon>
        <taxon>Pseudomonadati</taxon>
        <taxon>Bacteroidota</taxon>
        <taxon>Sphingobacteriia</taxon>
        <taxon>Sphingobacteriales</taxon>
        <taxon>Sphingobacteriaceae</taxon>
        <taxon>Arcticibacter</taxon>
    </lineage>
</organism>